<accession>A0A380GI96</accession>
<dbReference type="Pfam" id="PF03737">
    <property type="entry name" value="RraA-like"/>
    <property type="match status" value="1"/>
</dbReference>
<reference evidence="1 2" key="1">
    <citation type="submission" date="2018-06" db="EMBL/GenBank/DDBJ databases">
        <authorList>
            <consortium name="Pathogen Informatics"/>
            <person name="Doyle S."/>
        </authorList>
    </citation>
    <scope>NUCLEOTIDE SEQUENCE [LARGE SCALE GENOMIC DNA]</scope>
    <source>
        <strain evidence="1 2">NCTC13834</strain>
    </source>
</reference>
<protein>
    <submittedName>
        <fullName evidence="1">4-carboxy-4-hydroxy-2-oxoadipate aldolase/oxaloacetate decarboxylase</fullName>
    </submittedName>
</protein>
<dbReference type="SUPFAM" id="SSF89562">
    <property type="entry name" value="RraA-like"/>
    <property type="match status" value="1"/>
</dbReference>
<proteinExistence type="predicted"/>
<dbReference type="Proteomes" id="UP000254412">
    <property type="component" value="Unassembled WGS sequence"/>
</dbReference>
<dbReference type="InterPro" id="IPR036704">
    <property type="entry name" value="RraA/RraA-like_sf"/>
</dbReference>
<sequence>MNIGCRIVQDFGRPDIELIKLFENIPVANIDDCMNRTGAISQKIRPLNTNFLLGTAFTVKVPEGDNLMFHKAMDKPWRYNHDRCWRTYRKGYIRRTYGFIL</sequence>
<evidence type="ECO:0000313" key="1">
    <source>
        <dbReference type="EMBL" id="SUM53799.1"/>
    </source>
</evidence>
<dbReference type="EMBL" id="UHDS01000001">
    <property type="protein sequence ID" value="SUM53799.1"/>
    <property type="molecule type" value="Genomic_DNA"/>
</dbReference>
<organism evidence="1 2">
    <name type="scientific">Staphylococcus nepalensis</name>
    <dbReference type="NCBI Taxonomy" id="214473"/>
    <lineage>
        <taxon>Bacteria</taxon>
        <taxon>Bacillati</taxon>
        <taxon>Bacillota</taxon>
        <taxon>Bacilli</taxon>
        <taxon>Bacillales</taxon>
        <taxon>Staphylococcaceae</taxon>
        <taxon>Staphylococcus</taxon>
    </lineage>
</organism>
<gene>
    <name evidence="1" type="ORF">NCTC13834_00082</name>
</gene>
<dbReference type="AlphaFoldDB" id="A0A380GI96"/>
<dbReference type="Gene3D" id="3.50.30.40">
    <property type="entry name" value="Ribonuclease E inhibitor RraA/RraA-like"/>
    <property type="match status" value="1"/>
</dbReference>
<dbReference type="InterPro" id="IPR005493">
    <property type="entry name" value="RraA/RraA-like"/>
</dbReference>
<name>A0A380GI96_9STAP</name>
<evidence type="ECO:0000313" key="2">
    <source>
        <dbReference type="Proteomes" id="UP000254412"/>
    </source>
</evidence>